<dbReference type="Gene3D" id="3.30.420.10">
    <property type="entry name" value="Ribonuclease H-like superfamily/Ribonuclease H"/>
    <property type="match status" value="1"/>
</dbReference>
<feature type="compositionally biased region" description="Polar residues" evidence="1">
    <location>
        <begin position="162"/>
        <end position="176"/>
    </location>
</feature>
<dbReference type="InterPro" id="IPR036397">
    <property type="entry name" value="RNaseH_sf"/>
</dbReference>
<organism evidence="2 3">
    <name type="scientific">Trichonephila clavipes</name>
    <name type="common">Golden silk orbweaver</name>
    <name type="synonym">Nephila clavipes</name>
    <dbReference type="NCBI Taxonomy" id="2585209"/>
    <lineage>
        <taxon>Eukaryota</taxon>
        <taxon>Metazoa</taxon>
        <taxon>Ecdysozoa</taxon>
        <taxon>Arthropoda</taxon>
        <taxon>Chelicerata</taxon>
        <taxon>Arachnida</taxon>
        <taxon>Araneae</taxon>
        <taxon>Araneomorphae</taxon>
        <taxon>Entelegynae</taxon>
        <taxon>Araneoidea</taxon>
        <taxon>Nephilidae</taxon>
        <taxon>Trichonephila</taxon>
    </lineage>
</organism>
<evidence type="ECO:0000313" key="3">
    <source>
        <dbReference type="Proteomes" id="UP000887159"/>
    </source>
</evidence>
<feature type="region of interest" description="Disordered" evidence="1">
    <location>
        <begin position="203"/>
        <end position="227"/>
    </location>
</feature>
<sequence length="315" mass="35738">MISSFINDNHETWGQFLREFTYALRTAVHETTGKTPAELFLGRKLITSFQKLVMVSDGAEFASVLSVGNNNVVIWKAKRRTTVNIDQVRIYYQRKSDEGVIEVESSVSRGSEYQSSSLEENRPILDQSKGLRSSESGERRGEQGKNTSLTGNQGGGEALTINIDSPNNRVANSQSKVKGAEDPVLIFLDTPNKVANSSLRSGRSVFNIPGQSRQYRQQDRQEHKNSPTIRRSESLEVHIGYVKERSFSQTEDYDLPSAMEFLKNHKDFFKDLRLGTALNEMLCDAREFADEIDIPANFELTPPRHRVRRRNLNFD</sequence>
<dbReference type="EMBL" id="BMAU01021247">
    <property type="protein sequence ID" value="GFY04940.1"/>
    <property type="molecule type" value="Genomic_DNA"/>
</dbReference>
<feature type="region of interest" description="Disordered" evidence="1">
    <location>
        <begin position="111"/>
        <end position="176"/>
    </location>
</feature>
<gene>
    <name evidence="2" type="primary">NCL1_47092</name>
    <name evidence="2" type="ORF">TNCV_2175961</name>
</gene>
<dbReference type="AlphaFoldDB" id="A0A8X6VG96"/>
<dbReference type="Proteomes" id="UP000887159">
    <property type="component" value="Unassembled WGS sequence"/>
</dbReference>
<comment type="caution">
    <text evidence="2">The sequence shown here is derived from an EMBL/GenBank/DDBJ whole genome shotgun (WGS) entry which is preliminary data.</text>
</comment>
<accession>A0A8X6VG96</accession>
<keyword evidence="3" id="KW-1185">Reference proteome</keyword>
<feature type="compositionally biased region" description="Basic and acidic residues" evidence="1">
    <location>
        <begin position="216"/>
        <end position="227"/>
    </location>
</feature>
<protein>
    <submittedName>
        <fullName evidence="2">Uncharacterized protein</fullName>
    </submittedName>
</protein>
<proteinExistence type="predicted"/>
<evidence type="ECO:0000256" key="1">
    <source>
        <dbReference type="SAM" id="MobiDB-lite"/>
    </source>
</evidence>
<dbReference type="GO" id="GO:0003676">
    <property type="term" value="F:nucleic acid binding"/>
    <property type="evidence" value="ECO:0007669"/>
    <property type="project" value="InterPro"/>
</dbReference>
<reference evidence="2" key="1">
    <citation type="submission" date="2020-08" db="EMBL/GenBank/DDBJ databases">
        <title>Multicomponent nature underlies the extraordinary mechanical properties of spider dragline silk.</title>
        <authorList>
            <person name="Kono N."/>
            <person name="Nakamura H."/>
            <person name="Mori M."/>
            <person name="Yoshida Y."/>
            <person name="Ohtoshi R."/>
            <person name="Malay A.D."/>
            <person name="Moran D.A.P."/>
            <person name="Tomita M."/>
            <person name="Numata K."/>
            <person name="Arakawa K."/>
        </authorList>
    </citation>
    <scope>NUCLEOTIDE SEQUENCE</scope>
</reference>
<evidence type="ECO:0000313" key="2">
    <source>
        <dbReference type="EMBL" id="GFY04940.1"/>
    </source>
</evidence>
<name>A0A8X6VG96_TRICX</name>